<dbReference type="Pfam" id="PF01047">
    <property type="entry name" value="MarR"/>
    <property type="match status" value="1"/>
</dbReference>
<dbReference type="PANTHER" id="PTHR33164">
    <property type="entry name" value="TRANSCRIPTIONAL REGULATOR, MARR FAMILY"/>
    <property type="match status" value="1"/>
</dbReference>
<proteinExistence type="predicted"/>
<comment type="caution">
    <text evidence="2">The sequence shown here is derived from an EMBL/GenBank/DDBJ whole genome shotgun (WGS) entry which is preliminary data.</text>
</comment>
<evidence type="ECO:0000313" key="2">
    <source>
        <dbReference type="EMBL" id="GAA1973932.1"/>
    </source>
</evidence>
<sequence>MVTRIGALEQQLWDFVSAYDAAFDRASEDNGLSAAQACTLTPLTGEKHTMSELAGLLLCDASNVTQIVGRLETRGLVSRTPDPADRRVKQVAITPDGRRLRRAVAKSFTFPRERVARLDDDEQEQLAHLLAKMLS</sequence>
<gene>
    <name evidence="2" type="ORF">GCM10009754_56210</name>
</gene>
<dbReference type="InterPro" id="IPR000835">
    <property type="entry name" value="HTH_MarR-typ"/>
</dbReference>
<dbReference type="EMBL" id="BAAANN010000024">
    <property type="protein sequence ID" value="GAA1973932.1"/>
    <property type="molecule type" value="Genomic_DNA"/>
</dbReference>
<feature type="domain" description="HTH marR-type" evidence="1">
    <location>
        <begin position="1"/>
        <end position="135"/>
    </location>
</feature>
<dbReference type="SUPFAM" id="SSF46785">
    <property type="entry name" value="Winged helix' DNA-binding domain"/>
    <property type="match status" value="1"/>
</dbReference>
<dbReference type="InterPro" id="IPR039422">
    <property type="entry name" value="MarR/SlyA-like"/>
</dbReference>
<accession>A0ABN2RS25</accession>
<dbReference type="InterPro" id="IPR036390">
    <property type="entry name" value="WH_DNA-bd_sf"/>
</dbReference>
<dbReference type="Gene3D" id="1.10.10.10">
    <property type="entry name" value="Winged helix-like DNA-binding domain superfamily/Winged helix DNA-binding domain"/>
    <property type="match status" value="1"/>
</dbReference>
<reference evidence="2 3" key="1">
    <citation type="journal article" date="2019" name="Int. J. Syst. Evol. Microbiol.">
        <title>The Global Catalogue of Microorganisms (GCM) 10K type strain sequencing project: providing services to taxonomists for standard genome sequencing and annotation.</title>
        <authorList>
            <consortium name="The Broad Institute Genomics Platform"/>
            <consortium name="The Broad Institute Genome Sequencing Center for Infectious Disease"/>
            <person name="Wu L."/>
            <person name="Ma J."/>
        </authorList>
    </citation>
    <scope>NUCLEOTIDE SEQUENCE [LARGE SCALE GENOMIC DNA]</scope>
    <source>
        <strain evidence="2 3">JCM 14545</strain>
    </source>
</reference>
<keyword evidence="3" id="KW-1185">Reference proteome</keyword>
<dbReference type="RefSeq" id="WP_344425240.1">
    <property type="nucleotide sequence ID" value="NZ_BAAANN010000024.1"/>
</dbReference>
<dbReference type="PRINTS" id="PR00598">
    <property type="entry name" value="HTHMARR"/>
</dbReference>
<name>A0ABN2RS25_9PSEU</name>
<dbReference type="PANTHER" id="PTHR33164:SF99">
    <property type="entry name" value="MARR FAMILY REGULATORY PROTEIN"/>
    <property type="match status" value="1"/>
</dbReference>
<dbReference type="InterPro" id="IPR036388">
    <property type="entry name" value="WH-like_DNA-bd_sf"/>
</dbReference>
<dbReference type="SMART" id="SM00347">
    <property type="entry name" value="HTH_MARR"/>
    <property type="match status" value="1"/>
</dbReference>
<dbReference type="Proteomes" id="UP001501116">
    <property type="component" value="Unassembled WGS sequence"/>
</dbReference>
<evidence type="ECO:0000259" key="1">
    <source>
        <dbReference type="PROSITE" id="PS50995"/>
    </source>
</evidence>
<dbReference type="PROSITE" id="PS50995">
    <property type="entry name" value="HTH_MARR_2"/>
    <property type="match status" value="1"/>
</dbReference>
<organism evidence="2 3">
    <name type="scientific">Amycolatopsis minnesotensis</name>
    <dbReference type="NCBI Taxonomy" id="337894"/>
    <lineage>
        <taxon>Bacteria</taxon>
        <taxon>Bacillati</taxon>
        <taxon>Actinomycetota</taxon>
        <taxon>Actinomycetes</taxon>
        <taxon>Pseudonocardiales</taxon>
        <taxon>Pseudonocardiaceae</taxon>
        <taxon>Amycolatopsis</taxon>
    </lineage>
</organism>
<evidence type="ECO:0000313" key="3">
    <source>
        <dbReference type="Proteomes" id="UP001501116"/>
    </source>
</evidence>
<protein>
    <recommendedName>
        <fullName evidence="1">HTH marR-type domain-containing protein</fullName>
    </recommendedName>
</protein>